<evidence type="ECO:0000313" key="2">
    <source>
        <dbReference type="Proteomes" id="UP000265354"/>
    </source>
</evidence>
<organism evidence="1 2">
    <name type="scientific">Streptomyces spongiicola</name>
    <dbReference type="NCBI Taxonomy" id="1690221"/>
    <lineage>
        <taxon>Bacteria</taxon>
        <taxon>Bacillati</taxon>
        <taxon>Actinomycetota</taxon>
        <taxon>Actinomycetes</taxon>
        <taxon>Kitasatosporales</taxon>
        <taxon>Streptomycetaceae</taxon>
        <taxon>Streptomyces</taxon>
    </lineage>
</organism>
<dbReference type="AlphaFoldDB" id="A0A388T7B9"/>
<dbReference type="RefSeq" id="WP_147317764.1">
    <property type="nucleotide sequence ID" value="NZ_BGZL01000054.1"/>
</dbReference>
<accession>A0A388T7B9</accession>
<protein>
    <submittedName>
        <fullName evidence="1">Uncharacterized protein</fullName>
    </submittedName>
</protein>
<comment type="caution">
    <text evidence="1">The sequence shown here is derived from an EMBL/GenBank/DDBJ whole genome shotgun (WGS) entry which is preliminary data.</text>
</comment>
<gene>
    <name evidence="1" type="ORF">SSP531S_59530</name>
</gene>
<dbReference type="Proteomes" id="UP000265354">
    <property type="component" value="Unassembled WGS sequence"/>
</dbReference>
<evidence type="ECO:0000313" key="1">
    <source>
        <dbReference type="EMBL" id="GBQ04456.1"/>
    </source>
</evidence>
<proteinExistence type="predicted"/>
<dbReference type="EMBL" id="BGZL01000054">
    <property type="protein sequence ID" value="GBQ04456.1"/>
    <property type="molecule type" value="Genomic_DNA"/>
</dbReference>
<reference evidence="1 2" key="1">
    <citation type="submission" date="2018-07" db="EMBL/GenBank/DDBJ databases">
        <title>Whole Genome Shotgun Sequence of Streptomyces spongiicola strain 531S.</title>
        <authorList>
            <person name="Dohra H."/>
            <person name="Kodani S."/>
        </authorList>
    </citation>
    <scope>NUCLEOTIDE SEQUENCE [LARGE SCALE GENOMIC DNA]</scope>
    <source>
        <strain evidence="1 2">531S</strain>
    </source>
</reference>
<sequence>MGCDEVLALLREREAACRREVERLRGEAERIAGLLVVCEQELARVATACQVVGELPAAHGEAGSGRGRIPAPRAEVSGTVGSQAAEGTGEFTGRMLGVLAAYAGPVRCRQVVEGLGLEAVPREVERVRHQLKRAAAAGRVVQTPGGLFTLARGGAAARG</sequence>
<name>A0A388T7B9_9ACTN</name>